<feature type="compositionally biased region" description="Basic and acidic residues" evidence="1">
    <location>
        <begin position="276"/>
        <end position="287"/>
    </location>
</feature>
<keyword evidence="3" id="KW-1185">Reference proteome</keyword>
<proteinExistence type="predicted"/>
<feature type="compositionally biased region" description="Polar residues" evidence="1">
    <location>
        <begin position="343"/>
        <end position="352"/>
    </location>
</feature>
<dbReference type="Proteomes" id="UP001500683">
    <property type="component" value="Unassembled WGS sequence"/>
</dbReference>
<dbReference type="RefSeq" id="WP_344952404.1">
    <property type="nucleotide sequence ID" value="NZ_BAAAZG010000038.1"/>
</dbReference>
<dbReference type="PRINTS" id="PR01217">
    <property type="entry name" value="PRICHEXTENSN"/>
</dbReference>
<evidence type="ECO:0000313" key="2">
    <source>
        <dbReference type="EMBL" id="GAA4085017.1"/>
    </source>
</evidence>
<sequence>MHRARSHRRINRLRQALHQRDAEIHERDAEIERLRLLVQALGGKRHVDTPPPAELTAALHTMTASGQSAVWVPVRDGEPPVLCIVQGGQPDPLAETRIWHWVLENYPTDIDADATATPLQVTFQRENLPSRLLAAVLPGATAMYSSSLTGIHARQVRDSARRAYRARYRSIPVWGLVTGPLLLALRDVERFVSVVPGLAAPAAASVGTAATAAATVYILGLQPPSPGTVPKAEPSATVTPLSPTAPLPTPLRSKPVGDPAEQRESDDPEPEGPEPTQHETDERHPNRNDATATKRPAPLNPSATASPEPAPSNQPQPEPTTTPPSFPPGEDPARLPSEPGHQISPSPGNSDLQPYRTPYASDPSGHRTRSRPHAPGRHPTTSALHDPRTTKPLRFNHRPA</sequence>
<protein>
    <submittedName>
        <fullName evidence="2">Uncharacterized protein</fullName>
    </submittedName>
</protein>
<feature type="compositionally biased region" description="Basic residues" evidence="1">
    <location>
        <begin position="366"/>
        <end position="376"/>
    </location>
</feature>
<feature type="region of interest" description="Disordered" evidence="1">
    <location>
        <begin position="226"/>
        <end position="400"/>
    </location>
</feature>
<organism evidence="2 3">
    <name type="scientific">Actinomadura miaoliensis</name>
    <dbReference type="NCBI Taxonomy" id="430685"/>
    <lineage>
        <taxon>Bacteria</taxon>
        <taxon>Bacillati</taxon>
        <taxon>Actinomycetota</taxon>
        <taxon>Actinomycetes</taxon>
        <taxon>Streptosporangiales</taxon>
        <taxon>Thermomonosporaceae</taxon>
        <taxon>Actinomadura</taxon>
    </lineage>
</organism>
<dbReference type="EMBL" id="BAAAZG010000038">
    <property type="protein sequence ID" value="GAA4085017.1"/>
    <property type="molecule type" value="Genomic_DNA"/>
</dbReference>
<evidence type="ECO:0000256" key="1">
    <source>
        <dbReference type="SAM" id="MobiDB-lite"/>
    </source>
</evidence>
<comment type="caution">
    <text evidence="2">The sequence shown here is derived from an EMBL/GenBank/DDBJ whole genome shotgun (WGS) entry which is preliminary data.</text>
</comment>
<evidence type="ECO:0000313" key="3">
    <source>
        <dbReference type="Proteomes" id="UP001500683"/>
    </source>
</evidence>
<name>A0ABP7WAT6_9ACTN</name>
<gene>
    <name evidence="2" type="ORF">GCM10022214_51240</name>
</gene>
<accession>A0ABP7WAT6</accession>
<reference evidence="3" key="1">
    <citation type="journal article" date="2019" name="Int. J. Syst. Evol. Microbiol.">
        <title>The Global Catalogue of Microorganisms (GCM) 10K type strain sequencing project: providing services to taxonomists for standard genome sequencing and annotation.</title>
        <authorList>
            <consortium name="The Broad Institute Genomics Platform"/>
            <consortium name="The Broad Institute Genome Sequencing Center for Infectious Disease"/>
            <person name="Wu L."/>
            <person name="Ma J."/>
        </authorList>
    </citation>
    <scope>NUCLEOTIDE SEQUENCE [LARGE SCALE GENOMIC DNA]</scope>
    <source>
        <strain evidence="3">JCM 16702</strain>
    </source>
</reference>
<feature type="compositionally biased region" description="Pro residues" evidence="1">
    <location>
        <begin position="308"/>
        <end position="330"/>
    </location>
</feature>